<sequence length="56" mass="6416">MIGALYYLVAKVVKKWHKKAVGKSFVFGYFRKYSAGMSATSRIFAKTYIKVCKNDD</sequence>
<organism evidence="1 2">
    <name type="scientific">Phocaeicola plebeius (strain DSM 17135 / JCM 12973 / CCUG 54634 / M2)</name>
    <name type="common">Bacteroides plebeius</name>
    <dbReference type="NCBI Taxonomy" id="484018"/>
    <lineage>
        <taxon>Bacteria</taxon>
        <taxon>Pseudomonadati</taxon>
        <taxon>Bacteroidota</taxon>
        <taxon>Bacteroidia</taxon>
        <taxon>Bacteroidales</taxon>
        <taxon>Bacteroidaceae</taxon>
        <taxon>Phocaeicola</taxon>
    </lineage>
</organism>
<proteinExistence type="predicted"/>
<dbReference type="HOGENOM" id="CLU_3004619_0_0_10"/>
<evidence type="ECO:0000313" key="1">
    <source>
        <dbReference type="EMBL" id="EDY94595.1"/>
    </source>
</evidence>
<name>B5D202_PHOPM</name>
<reference evidence="1 2" key="1">
    <citation type="submission" date="2008-08" db="EMBL/GenBank/DDBJ databases">
        <title>Draft genome sequence of Bacteroides plebeius (DSM 17135).</title>
        <authorList>
            <person name="Sudarsanam P."/>
            <person name="Ley R."/>
            <person name="Guruge J."/>
            <person name="Turnbaugh P.J."/>
            <person name="Mahowald M."/>
            <person name="Liep D."/>
            <person name="Gordon J."/>
        </authorList>
    </citation>
    <scope>NUCLEOTIDE SEQUENCE [LARGE SCALE GENOMIC DNA]</scope>
    <source>
        <strain evidence="2">DSM 17135 / JCM 12973 / M2</strain>
    </source>
</reference>
<dbReference type="AlphaFoldDB" id="B5D202"/>
<dbReference type="EMBL" id="ABQC02000023">
    <property type="protein sequence ID" value="EDY94595.1"/>
    <property type="molecule type" value="Genomic_DNA"/>
</dbReference>
<dbReference type="Proteomes" id="UP000003452">
    <property type="component" value="Unassembled WGS sequence"/>
</dbReference>
<comment type="caution">
    <text evidence="1">The sequence shown here is derived from an EMBL/GenBank/DDBJ whole genome shotgun (WGS) entry which is preliminary data.</text>
</comment>
<protein>
    <submittedName>
        <fullName evidence="1">Uncharacterized protein</fullName>
    </submittedName>
</protein>
<reference evidence="1 2" key="2">
    <citation type="submission" date="2008-08" db="EMBL/GenBank/DDBJ databases">
        <authorList>
            <person name="Fulton L."/>
            <person name="Clifton S."/>
            <person name="Fulton B."/>
            <person name="Xu J."/>
            <person name="Minx P."/>
            <person name="Pepin K.H."/>
            <person name="Johnson M."/>
            <person name="Thiruvilangam P."/>
            <person name="Bhonagiri V."/>
            <person name="Nash W.E."/>
            <person name="Mardis E.R."/>
            <person name="Wilson R.K."/>
        </authorList>
    </citation>
    <scope>NUCLEOTIDE SEQUENCE [LARGE SCALE GENOMIC DNA]</scope>
    <source>
        <strain evidence="2">DSM 17135 / JCM 12973 / M2</strain>
    </source>
</reference>
<evidence type="ECO:0000313" key="2">
    <source>
        <dbReference type="Proteomes" id="UP000003452"/>
    </source>
</evidence>
<accession>B5D202</accession>
<gene>
    <name evidence="1" type="ORF">BACPLE_03003</name>
</gene>